<dbReference type="Gene3D" id="3.30.450.20">
    <property type="entry name" value="PAS domain"/>
    <property type="match status" value="1"/>
</dbReference>
<keyword evidence="12" id="KW-0067">ATP-binding</keyword>
<gene>
    <name evidence="12" type="ORF">OXH18_09435</name>
</gene>
<dbReference type="Gene3D" id="3.30.565.10">
    <property type="entry name" value="Histidine kinase-like ATPase, C-terminal domain"/>
    <property type="match status" value="1"/>
</dbReference>
<keyword evidence="9" id="KW-0812">Transmembrane</keyword>
<dbReference type="InterPro" id="IPR005467">
    <property type="entry name" value="His_kinase_dom"/>
</dbReference>
<dbReference type="InterPro" id="IPR058544">
    <property type="entry name" value="ETR1_N"/>
</dbReference>
<evidence type="ECO:0000259" key="11">
    <source>
        <dbReference type="PROSITE" id="PS50113"/>
    </source>
</evidence>
<dbReference type="InterPro" id="IPR003661">
    <property type="entry name" value="HisK_dim/P_dom"/>
</dbReference>
<dbReference type="SUPFAM" id="SSF47384">
    <property type="entry name" value="Homodimeric domain of signal transducing histidine kinase"/>
    <property type="match status" value="1"/>
</dbReference>
<keyword evidence="13" id="KW-1185">Reference proteome</keyword>
<keyword evidence="7 9" id="KW-0472">Membrane</keyword>
<name>A0A9E8ZJ60_9CYAN</name>
<dbReference type="InterPro" id="IPR036890">
    <property type="entry name" value="HATPase_C_sf"/>
</dbReference>
<keyword evidence="12" id="KW-0547">Nucleotide-binding</keyword>
<organism evidence="12 13">
    <name type="scientific">Thermocoleostomius sinensis A174</name>
    <dbReference type="NCBI Taxonomy" id="2016057"/>
    <lineage>
        <taxon>Bacteria</taxon>
        <taxon>Bacillati</taxon>
        <taxon>Cyanobacteriota</taxon>
        <taxon>Cyanophyceae</taxon>
        <taxon>Oculatellales</taxon>
        <taxon>Oculatellaceae</taxon>
        <taxon>Thermocoleostomius</taxon>
    </lineage>
</organism>
<evidence type="ECO:0000256" key="7">
    <source>
        <dbReference type="ARBA" id="ARBA00023136"/>
    </source>
</evidence>
<proteinExistence type="predicted"/>
<evidence type="ECO:0000256" key="6">
    <source>
        <dbReference type="ARBA" id="ARBA00023012"/>
    </source>
</evidence>
<feature type="domain" description="Histidine kinase" evidence="10">
    <location>
        <begin position="364"/>
        <end position="573"/>
    </location>
</feature>
<sequence>MLEFWNNHFETSSFIPHGHCYLWKPELVGLHLTSDLMIAIAYYSIPITLFYFVRNRPDLPFNRIFLLFCLFIVACGTTHLMNVWTLWHPVYWVSGILKAITATVSVFTAIQLIPIVPQALALPSPEQLVQANQALQEQIAERLKIEAELKTYQGQLEQRVVDRTAQLADSNRQMEDLLRREQEARRQAEAAKVEIQKREEMARRQLAEIEAIYATAPIGLCVLDTEFRYVRINEYLAEINGLAVADHLGHTVRELLPELGEVQEQIFQQVLASGNPILNVEVHGTTPAQPGVERDWLVSYYPLRSQDEEVLGINVTAQEITDRKLAEQALQDRATELARLNARLAQTTSTLQERNQDLDQFAYIVSHDLKAPLRAISSLSEWIEEDLSGHIPAENQQQLELLRSRVRRMEALIDGLLTYSRVGRTEVAVEPVDVNELLAEVIDSLSPPPSFTIIIPSDLPRLNTKRLLLNQVFSNLISNAIKHHTRPDGRIVVAWQDTGDFHEFAVSDDGPGIEPQYYDKIFTIFQTLKTGDRQDNTGVGLSIVKKILDTEGGRIQVESHLNLGTTFRFWWRK</sequence>
<dbReference type="Proteomes" id="UP001163152">
    <property type="component" value="Chromosome"/>
</dbReference>
<dbReference type="GO" id="GO:0030295">
    <property type="term" value="F:protein kinase activator activity"/>
    <property type="evidence" value="ECO:0007669"/>
    <property type="project" value="TreeGrafter"/>
</dbReference>
<dbReference type="SUPFAM" id="SSF55874">
    <property type="entry name" value="ATPase domain of HSP90 chaperone/DNA topoisomerase II/histidine kinase"/>
    <property type="match status" value="1"/>
</dbReference>
<reference evidence="12" key="1">
    <citation type="submission" date="2022-12" db="EMBL/GenBank/DDBJ databases">
        <title>Polyphasic identification of a Novel Hot-Spring Cyanobacterium Ocullathermofonsia sinensis gen nov. sp. nov. and Genomic Insights on its Adaptations to the Thermal Habitat.</title>
        <authorList>
            <person name="Daroch M."/>
            <person name="Tang J."/>
            <person name="Jiang Y."/>
        </authorList>
    </citation>
    <scope>NUCLEOTIDE SEQUENCE</scope>
    <source>
        <strain evidence="12">PKUAC-SCTA174</strain>
    </source>
</reference>
<dbReference type="CDD" id="cd00082">
    <property type="entry name" value="HisKA"/>
    <property type="match status" value="1"/>
</dbReference>
<dbReference type="CDD" id="cd00130">
    <property type="entry name" value="PAS"/>
    <property type="match status" value="1"/>
</dbReference>
<dbReference type="Pfam" id="PF02518">
    <property type="entry name" value="HATPase_c"/>
    <property type="match status" value="1"/>
</dbReference>
<feature type="coiled-coil region" evidence="8">
    <location>
        <begin position="128"/>
        <end position="205"/>
    </location>
</feature>
<dbReference type="GO" id="GO:0005524">
    <property type="term" value="F:ATP binding"/>
    <property type="evidence" value="ECO:0007669"/>
    <property type="project" value="UniProtKB-KW"/>
</dbReference>
<evidence type="ECO:0000256" key="4">
    <source>
        <dbReference type="ARBA" id="ARBA00022679"/>
    </source>
</evidence>
<keyword evidence="8" id="KW-0175">Coiled coil</keyword>
<evidence type="ECO:0000256" key="5">
    <source>
        <dbReference type="ARBA" id="ARBA00022777"/>
    </source>
</evidence>
<dbReference type="Pfam" id="PF00512">
    <property type="entry name" value="HisKA"/>
    <property type="match status" value="1"/>
</dbReference>
<evidence type="ECO:0000259" key="10">
    <source>
        <dbReference type="PROSITE" id="PS50109"/>
    </source>
</evidence>
<evidence type="ECO:0000256" key="1">
    <source>
        <dbReference type="ARBA" id="ARBA00000085"/>
    </source>
</evidence>
<dbReference type="InterPro" id="IPR003594">
    <property type="entry name" value="HATPase_dom"/>
</dbReference>
<evidence type="ECO:0000313" key="12">
    <source>
        <dbReference type="EMBL" id="WAL62190.1"/>
    </source>
</evidence>
<keyword evidence="9" id="KW-1133">Transmembrane helix</keyword>
<dbReference type="RefSeq" id="WP_268612362.1">
    <property type="nucleotide sequence ID" value="NZ_CP113797.1"/>
</dbReference>
<feature type="domain" description="PAC" evidence="11">
    <location>
        <begin position="278"/>
        <end position="332"/>
    </location>
</feature>
<accession>A0A9E8ZJ60</accession>
<dbReference type="GO" id="GO:0000156">
    <property type="term" value="F:phosphorelay response regulator activity"/>
    <property type="evidence" value="ECO:0007669"/>
    <property type="project" value="TreeGrafter"/>
</dbReference>
<dbReference type="InterPro" id="IPR050351">
    <property type="entry name" value="BphY/WalK/GraS-like"/>
</dbReference>
<dbReference type="PRINTS" id="PR00344">
    <property type="entry name" value="BCTRLSENSOR"/>
</dbReference>
<dbReference type="Pfam" id="PF25487">
    <property type="entry name" value="ETR1_N"/>
    <property type="match status" value="1"/>
</dbReference>
<dbReference type="KEGG" id="tsin:OXH18_09435"/>
<dbReference type="Pfam" id="PF08448">
    <property type="entry name" value="PAS_4"/>
    <property type="match status" value="1"/>
</dbReference>
<keyword evidence="6" id="KW-0902">Two-component regulatory system</keyword>
<dbReference type="PROSITE" id="PS50113">
    <property type="entry name" value="PAC"/>
    <property type="match status" value="1"/>
</dbReference>
<dbReference type="EC" id="2.7.13.3" evidence="2"/>
<comment type="catalytic activity">
    <reaction evidence="1">
        <text>ATP + protein L-histidine = ADP + protein N-phospho-L-histidine.</text>
        <dbReference type="EC" id="2.7.13.3"/>
    </reaction>
</comment>
<keyword evidence="5" id="KW-0418">Kinase</keyword>
<dbReference type="InterPro" id="IPR013656">
    <property type="entry name" value="PAS_4"/>
</dbReference>
<dbReference type="NCBIfam" id="TIGR00229">
    <property type="entry name" value="sensory_box"/>
    <property type="match status" value="1"/>
</dbReference>
<dbReference type="Gene3D" id="1.10.287.130">
    <property type="match status" value="1"/>
</dbReference>
<dbReference type="GO" id="GO:0016020">
    <property type="term" value="C:membrane"/>
    <property type="evidence" value="ECO:0007669"/>
    <property type="project" value="UniProtKB-SubCell"/>
</dbReference>
<dbReference type="GO" id="GO:0000155">
    <property type="term" value="F:phosphorelay sensor kinase activity"/>
    <property type="evidence" value="ECO:0007669"/>
    <property type="project" value="InterPro"/>
</dbReference>
<feature type="coiled-coil region" evidence="8">
    <location>
        <begin position="323"/>
        <end position="357"/>
    </location>
</feature>
<dbReference type="PROSITE" id="PS50109">
    <property type="entry name" value="HIS_KIN"/>
    <property type="match status" value="1"/>
</dbReference>
<dbReference type="EMBL" id="CP113797">
    <property type="protein sequence ID" value="WAL62190.1"/>
    <property type="molecule type" value="Genomic_DNA"/>
</dbReference>
<evidence type="ECO:0000256" key="3">
    <source>
        <dbReference type="ARBA" id="ARBA00022553"/>
    </source>
</evidence>
<evidence type="ECO:0000256" key="9">
    <source>
        <dbReference type="SAM" id="Phobius"/>
    </source>
</evidence>
<dbReference type="InterPro" id="IPR004358">
    <property type="entry name" value="Sig_transdc_His_kin-like_C"/>
</dbReference>
<dbReference type="InterPro" id="IPR000700">
    <property type="entry name" value="PAS-assoc_C"/>
</dbReference>
<dbReference type="PANTHER" id="PTHR42878:SF15">
    <property type="entry name" value="BACTERIOPHYTOCHROME"/>
    <property type="match status" value="1"/>
</dbReference>
<dbReference type="GO" id="GO:0007234">
    <property type="term" value="P:osmosensory signaling via phosphorelay pathway"/>
    <property type="evidence" value="ECO:0007669"/>
    <property type="project" value="TreeGrafter"/>
</dbReference>
<dbReference type="PANTHER" id="PTHR42878">
    <property type="entry name" value="TWO-COMPONENT HISTIDINE KINASE"/>
    <property type="match status" value="1"/>
</dbReference>
<dbReference type="InterPro" id="IPR035965">
    <property type="entry name" value="PAS-like_dom_sf"/>
</dbReference>
<feature type="transmembrane region" description="Helical" evidence="9">
    <location>
        <begin position="65"/>
        <end position="84"/>
    </location>
</feature>
<dbReference type="InterPro" id="IPR000014">
    <property type="entry name" value="PAS"/>
</dbReference>
<evidence type="ECO:0000256" key="2">
    <source>
        <dbReference type="ARBA" id="ARBA00012438"/>
    </source>
</evidence>
<dbReference type="SMART" id="SM00387">
    <property type="entry name" value="HATPase_c"/>
    <property type="match status" value="1"/>
</dbReference>
<dbReference type="InterPro" id="IPR036097">
    <property type="entry name" value="HisK_dim/P_sf"/>
</dbReference>
<dbReference type="SUPFAM" id="SSF55785">
    <property type="entry name" value="PYP-like sensor domain (PAS domain)"/>
    <property type="match status" value="1"/>
</dbReference>
<evidence type="ECO:0000256" key="8">
    <source>
        <dbReference type="SAM" id="Coils"/>
    </source>
</evidence>
<dbReference type="AlphaFoldDB" id="A0A9E8ZJ60"/>
<keyword evidence="4" id="KW-0808">Transferase</keyword>
<feature type="transmembrane region" description="Helical" evidence="9">
    <location>
        <begin position="36"/>
        <end position="53"/>
    </location>
</feature>
<keyword evidence="3" id="KW-0597">Phosphoprotein</keyword>
<dbReference type="SMART" id="SM00388">
    <property type="entry name" value="HisKA"/>
    <property type="match status" value="1"/>
</dbReference>
<protein>
    <recommendedName>
        <fullName evidence="2">histidine kinase</fullName>
        <ecNumber evidence="2">2.7.13.3</ecNumber>
    </recommendedName>
</protein>
<evidence type="ECO:0000313" key="13">
    <source>
        <dbReference type="Proteomes" id="UP001163152"/>
    </source>
</evidence>